<protein>
    <recommendedName>
        <fullName evidence="1">Secretion system C-terminal sorting domain-containing protein</fullName>
    </recommendedName>
</protein>
<feature type="domain" description="Secretion system C-terminal sorting" evidence="1">
    <location>
        <begin position="1583"/>
        <end position="1649"/>
    </location>
</feature>
<name>A0A1S1YV45_FLAPC</name>
<evidence type="ECO:0000313" key="3">
    <source>
        <dbReference type="Proteomes" id="UP000179797"/>
    </source>
</evidence>
<dbReference type="Proteomes" id="UP000179797">
    <property type="component" value="Unassembled WGS sequence"/>
</dbReference>
<gene>
    <name evidence="2" type="ORF">NH26_00240</name>
</gene>
<proteinExistence type="predicted"/>
<accession>A0A1S1YV45</accession>
<evidence type="ECO:0000313" key="2">
    <source>
        <dbReference type="EMBL" id="OHX64880.1"/>
    </source>
</evidence>
<dbReference type="OrthoDB" id="617614at2"/>
<comment type="caution">
    <text evidence="2">The sequence shown here is derived from an EMBL/GenBank/DDBJ whole genome shotgun (WGS) entry which is preliminary data.</text>
</comment>
<dbReference type="InterPro" id="IPR026444">
    <property type="entry name" value="Secre_tail"/>
</dbReference>
<keyword evidence="3" id="KW-1185">Reference proteome</keyword>
<dbReference type="Pfam" id="PF18962">
    <property type="entry name" value="Por_Secre_tail"/>
    <property type="match status" value="1"/>
</dbReference>
<evidence type="ECO:0000259" key="1">
    <source>
        <dbReference type="Pfam" id="PF18962"/>
    </source>
</evidence>
<dbReference type="RefSeq" id="WP_044224702.1">
    <property type="nucleotide sequence ID" value="NZ_JRYR02000001.1"/>
</dbReference>
<dbReference type="STRING" id="915059.NH26_00240"/>
<reference evidence="2 3" key="1">
    <citation type="journal article" date="2012" name="Int. J. Syst. Evol. Microbiol.">
        <title>Flammeovirga pacifica sp. nov., isolated from deep-sea sediment.</title>
        <authorList>
            <person name="Xu H."/>
            <person name="Fu Y."/>
            <person name="Yang N."/>
            <person name="Ding Z."/>
            <person name="Lai Q."/>
            <person name="Zeng R."/>
        </authorList>
    </citation>
    <scope>NUCLEOTIDE SEQUENCE [LARGE SCALE GENOMIC DNA]</scope>
    <source>
        <strain evidence="3">DSM 24597 / LMG 26175 / WPAGA1</strain>
    </source>
</reference>
<organism evidence="2 3">
    <name type="scientific">Flammeovirga pacifica</name>
    <dbReference type="NCBI Taxonomy" id="915059"/>
    <lineage>
        <taxon>Bacteria</taxon>
        <taxon>Pseudomonadati</taxon>
        <taxon>Bacteroidota</taxon>
        <taxon>Cytophagia</taxon>
        <taxon>Cytophagales</taxon>
        <taxon>Flammeovirgaceae</taxon>
        <taxon>Flammeovirga</taxon>
    </lineage>
</organism>
<dbReference type="EMBL" id="JRYR02000001">
    <property type="protein sequence ID" value="OHX64880.1"/>
    <property type="molecule type" value="Genomic_DNA"/>
</dbReference>
<sequence>MTFTVVRGQQIKTNEDYNTELLGHSENDSIESDTIEIPVSRISNYLKLLKNDDESIVLSHGKEYVSFDKELDSPVKGISKDIQANQGLSLSSFNNLLMEKELPLPFQKDFINHMKESEKKELIQGRKKYLEHFVIDNERKVQNDLFNSNPLNLNESASIVQSAARTSEDLIPNKSDSLVWYEIKSDTDSIYKRATTYQYDGLGHLTKETEHITLSDNSVIVWSEVSYAYEGEKQIYYEQKDRRHGKLKTVEKQVTEYPDDYTEVKVTYHLDDAYNFSLEKYSRKIQKYSTTDSSLIYVEQAYYNNGQWEISSASDYEYEGNTKIVTNYNSYYTSKLAPYLKIYYTFFNDHSYAEIITHKYNLITEVFEPISKRTNLFNEEDFYYGYEIEKYDSNTQEWYKYSKEIYDHIVKDLEEGVYSYSDYDWNAEDELYYLTEKKINRNEVDNNNTSYDRYIYTNKGEVEVYTYGNEVIRDENNNYLSVTYFEGINGVKTIDYRYSYEYDENGTQNGYFIVRYDEDSKELVKDLGYKYNWLGNEILSYERYKGEFTDGEWLKYSKNVYKKPYKKSGIHQIYGVENNEWVLEETHDYEKENDKVEIYIKENIDGTLVNSEKLVQSLEDGKTILEKYLYDNDSWKKNYKYIEIIDKAENLLHGEYYSASEDKWVADEFEKFEYVYSKRFSRKVTKKEVYEIENDVFKSEPSYISEYTYNEEGEFLRKLYSDKNSPANSSLEEYRYNDNGDEIYYALSENLGEDGNYKELSKQEREYIYSDFGDSFLTKYNEYSFVLNQWLEVEKAINTYDDQFRFLIKENYNNYDVYKNDFESGSKYENTYNDKSINTLSKQYLNGEWVNDEEVFVNYDQYGRKINYRRKHRWSESTNSFGSGYGYDYEYLEDDHLVEKKYASYVLVDGEFEVGDYRERTFDVNNRILTQVDFDKSASIKYTKTEYNYLTSNSYSILKSNKRNEEDVYEVKLYTENETTNDGYTIISSDYTDETKSTFISTYTDYILDKFSGTSLRSEIKRANSPTVLSYLESYYDLDFFNEGVFILNSSDGLWYNDDKSYQLEETYSNGLLSTIDVYYNNGTQGSPNYQLYKQYLISYENNRVSKIEDISTSLAVKYDFEPCMHNSIAITTSEISGNYLESDNIPYVKKKKYAAQNYGDQSFYLYFYNTTFERDYGSFRKYNVKKVMIQSAYYGSSSFNNYTYELNERGNRIKTTRILGSYENGQHVMETKNVNYYNHFGDKVQEDVLSYINNKWVPVSKELTYFEGDTKVVEKQQWENDKFIPDTKRLYSNDQSGSTILIQDYIDGKYQTTEEINESYIDGAYSSSEVFYQNGEKVGGSKEAEGYNQDGESTFTYYVWNGEKDEFVPKYKREHFDYYINLTVQEEDIDSYMFYEYIDEEWVKSRYYLDIDDDRAGASDYLIEHLYDDNTKQFIPLYKKFGNMYYLWNKNTEMFDGVRFERYKNITEKYDANSDSWKLFERASYKESAFIYHNIPSTVDKFITPSITIEATSIGDVTASVVNGNVDLEGNELTFNSTGIQLISLEAGSVSAANYTQTLVPILVVSTDPTSVEEFDQNKLLVYPNPAVNNLNVSFTEQENIVGISIFNLEGKMVLNTNQNQVNVSTLARGVYLLKIQTSNGVYSSRFIKE</sequence>
<dbReference type="NCBIfam" id="TIGR04183">
    <property type="entry name" value="Por_Secre_tail"/>
    <property type="match status" value="1"/>
</dbReference>